<dbReference type="PANTHER" id="PTHR12304:SF4">
    <property type="entry name" value="URIDINE NUCLEOSIDASE"/>
    <property type="match status" value="1"/>
</dbReference>
<sequence length="312" mass="35545">MIYDKYNFTVPTQKMIRLIMNTDAKNEADDQYAIVHALLSPKIDTRGFIAAHFGDWLSQSSMEDSYEEIAKILDLMQIPDNNGIFKGASRALADETTPIPSAGAELIIKEAMSNDPRPLFVTFLGPLTDMASALLMEPRIADRLTVIWIGGGAYPAGEPEYNLWNDIHAANVVFKSKVPVWQVPKNVYQRVMVSMAELEYRVKPHGELGNYLFEQLVEFGHTEAAINTAIRTGECWCLGDSPAVGLLLCDHEYHYDWLPAPEFTADMRYIHERNNRPIRVYKDVNSRFILEDFFIKLAMFTEKQRASIMRSR</sequence>
<protein>
    <recommendedName>
        <fullName evidence="3">Inosine/uridine-preferring nucleoside hydrolase domain-containing protein</fullName>
    </recommendedName>
</protein>
<proteinExistence type="predicted"/>
<evidence type="ECO:0000256" key="2">
    <source>
        <dbReference type="ARBA" id="ARBA00023295"/>
    </source>
</evidence>
<feature type="domain" description="Inosine/uridine-preferring nucleoside hydrolase" evidence="3">
    <location>
        <begin position="18"/>
        <end position="250"/>
    </location>
</feature>
<dbReference type="HOGENOM" id="CLU_078738_0_0_9"/>
<dbReference type="Gene3D" id="3.90.245.10">
    <property type="entry name" value="Ribonucleoside hydrolase-like"/>
    <property type="match status" value="1"/>
</dbReference>
<reference evidence="5" key="1">
    <citation type="submission" date="2011-06" db="EMBL/GenBank/DDBJ databases">
        <title>Complete genome sequence of Paenibacillus mucilaginosus KNP414.</title>
        <authorList>
            <person name="Wang J."/>
            <person name="Hu S."/>
            <person name="Hu X."/>
            <person name="Zhang B."/>
            <person name="Dong D."/>
            <person name="Zhang S."/>
            <person name="Zhao K."/>
            <person name="Wu D."/>
        </authorList>
    </citation>
    <scope>NUCLEOTIDE SEQUENCE [LARGE SCALE GENOMIC DNA]</scope>
    <source>
        <strain evidence="5">KNP414</strain>
    </source>
</reference>
<dbReference type="SUPFAM" id="SSF53590">
    <property type="entry name" value="Nucleoside hydrolase"/>
    <property type="match status" value="1"/>
</dbReference>
<dbReference type="InterPro" id="IPR023186">
    <property type="entry name" value="IUNH"/>
</dbReference>
<gene>
    <name evidence="4" type="ordered locus">KNP414_01847</name>
</gene>
<dbReference type="Pfam" id="PF01156">
    <property type="entry name" value="IU_nuc_hydro"/>
    <property type="match status" value="1"/>
</dbReference>
<keyword evidence="1" id="KW-0378">Hydrolase</keyword>
<evidence type="ECO:0000259" key="3">
    <source>
        <dbReference type="Pfam" id="PF01156"/>
    </source>
</evidence>
<dbReference type="PATRIC" id="fig|1036673.3.peg.1644"/>
<dbReference type="KEGG" id="pms:KNP414_01847"/>
<dbReference type="InterPro" id="IPR036452">
    <property type="entry name" value="Ribo_hydro-like"/>
</dbReference>
<dbReference type="GO" id="GO:0008477">
    <property type="term" value="F:purine nucleosidase activity"/>
    <property type="evidence" value="ECO:0007669"/>
    <property type="project" value="TreeGrafter"/>
</dbReference>
<dbReference type="Proteomes" id="UP000006620">
    <property type="component" value="Chromosome"/>
</dbReference>
<evidence type="ECO:0000313" key="5">
    <source>
        <dbReference type="Proteomes" id="UP000006620"/>
    </source>
</evidence>
<accession>F8FQQ4</accession>
<dbReference type="GO" id="GO:0005829">
    <property type="term" value="C:cytosol"/>
    <property type="evidence" value="ECO:0007669"/>
    <property type="project" value="TreeGrafter"/>
</dbReference>
<dbReference type="GO" id="GO:0006152">
    <property type="term" value="P:purine nucleoside catabolic process"/>
    <property type="evidence" value="ECO:0007669"/>
    <property type="project" value="TreeGrafter"/>
</dbReference>
<organism evidence="4 5">
    <name type="scientific">Paenibacillus mucilaginosus (strain KNP414)</name>
    <dbReference type="NCBI Taxonomy" id="1036673"/>
    <lineage>
        <taxon>Bacteria</taxon>
        <taxon>Bacillati</taxon>
        <taxon>Bacillota</taxon>
        <taxon>Bacilli</taxon>
        <taxon>Bacillales</taxon>
        <taxon>Paenibacillaceae</taxon>
        <taxon>Paenibacillus</taxon>
    </lineage>
</organism>
<reference evidence="4 5" key="2">
    <citation type="journal article" date="2013" name="Genome Announc.">
        <title>Genome Sequence of Growth-Improving Paenibacillus mucilaginosus Strain KNP414.</title>
        <authorList>
            <person name="Lu J.J."/>
            <person name="Wang J.F."/>
            <person name="Hu X.F."/>
        </authorList>
    </citation>
    <scope>NUCLEOTIDE SEQUENCE [LARGE SCALE GENOMIC DNA]</scope>
    <source>
        <strain evidence="4 5">KNP414</strain>
    </source>
</reference>
<dbReference type="RefSeq" id="WP_013915571.1">
    <property type="nucleotide sequence ID" value="NC_015690.1"/>
</dbReference>
<name>F8FQQ4_PAEMK</name>
<dbReference type="InterPro" id="IPR001910">
    <property type="entry name" value="Inosine/uridine_hydrolase_dom"/>
</dbReference>
<keyword evidence="2" id="KW-0326">Glycosidase</keyword>
<evidence type="ECO:0000313" key="4">
    <source>
        <dbReference type="EMBL" id="AEI40409.1"/>
    </source>
</evidence>
<dbReference type="AlphaFoldDB" id="F8FQQ4"/>
<dbReference type="PANTHER" id="PTHR12304">
    <property type="entry name" value="INOSINE-URIDINE PREFERRING NUCLEOSIDE HYDROLASE"/>
    <property type="match status" value="1"/>
</dbReference>
<dbReference type="EMBL" id="CP002869">
    <property type="protein sequence ID" value="AEI40409.1"/>
    <property type="molecule type" value="Genomic_DNA"/>
</dbReference>
<evidence type="ECO:0000256" key="1">
    <source>
        <dbReference type="ARBA" id="ARBA00022801"/>
    </source>
</evidence>